<dbReference type="GO" id="GO:0043565">
    <property type="term" value="F:sequence-specific DNA binding"/>
    <property type="evidence" value="ECO:0007669"/>
    <property type="project" value="InterPro"/>
</dbReference>
<evidence type="ECO:0000259" key="4">
    <source>
        <dbReference type="PROSITE" id="PS01124"/>
    </source>
</evidence>
<dbReference type="InterPro" id="IPR018060">
    <property type="entry name" value="HTH_AraC"/>
</dbReference>
<reference evidence="5" key="1">
    <citation type="submission" date="2019-08" db="EMBL/GenBank/DDBJ databases">
        <authorList>
            <person name="Kucharzyk K."/>
            <person name="Murdoch R.W."/>
            <person name="Higgins S."/>
            <person name="Loffler F."/>
        </authorList>
    </citation>
    <scope>NUCLEOTIDE SEQUENCE</scope>
</reference>
<dbReference type="PANTHER" id="PTHR43280">
    <property type="entry name" value="ARAC-FAMILY TRANSCRIPTIONAL REGULATOR"/>
    <property type="match status" value="1"/>
</dbReference>
<dbReference type="Pfam" id="PF12833">
    <property type="entry name" value="HTH_18"/>
    <property type="match status" value="1"/>
</dbReference>
<proteinExistence type="predicted"/>
<dbReference type="SMART" id="SM00342">
    <property type="entry name" value="HTH_ARAC"/>
    <property type="match status" value="1"/>
</dbReference>
<accession>A0A645F520</accession>
<dbReference type="PANTHER" id="PTHR43280:SF2">
    <property type="entry name" value="HTH-TYPE TRANSCRIPTIONAL REGULATOR EXSA"/>
    <property type="match status" value="1"/>
</dbReference>
<keyword evidence="1" id="KW-0805">Transcription regulation</keyword>
<dbReference type="GO" id="GO:0003700">
    <property type="term" value="F:DNA-binding transcription factor activity"/>
    <property type="evidence" value="ECO:0007669"/>
    <property type="project" value="InterPro"/>
</dbReference>
<evidence type="ECO:0000256" key="3">
    <source>
        <dbReference type="ARBA" id="ARBA00023163"/>
    </source>
</evidence>
<gene>
    <name evidence="5" type="primary">rhaS_123</name>
    <name evidence="5" type="ORF">SDC9_154924</name>
</gene>
<dbReference type="PROSITE" id="PS01124">
    <property type="entry name" value="HTH_ARAC_FAMILY_2"/>
    <property type="match status" value="1"/>
</dbReference>
<keyword evidence="3" id="KW-0804">Transcription</keyword>
<dbReference type="AlphaFoldDB" id="A0A645F520"/>
<dbReference type="PRINTS" id="PR00032">
    <property type="entry name" value="HTHARAC"/>
</dbReference>
<dbReference type="InterPro" id="IPR009057">
    <property type="entry name" value="Homeodomain-like_sf"/>
</dbReference>
<dbReference type="EMBL" id="VSSQ01053652">
    <property type="protein sequence ID" value="MPN07653.1"/>
    <property type="molecule type" value="Genomic_DNA"/>
</dbReference>
<keyword evidence="2" id="KW-0238">DNA-binding</keyword>
<comment type="caution">
    <text evidence="5">The sequence shown here is derived from an EMBL/GenBank/DDBJ whole genome shotgun (WGS) entry which is preliminary data.</text>
</comment>
<name>A0A645F520_9ZZZZ</name>
<evidence type="ECO:0000313" key="5">
    <source>
        <dbReference type="EMBL" id="MPN07653.1"/>
    </source>
</evidence>
<feature type="domain" description="HTH araC/xylS-type" evidence="4">
    <location>
        <begin position="61"/>
        <end position="159"/>
    </location>
</feature>
<organism evidence="5">
    <name type="scientific">bioreactor metagenome</name>
    <dbReference type="NCBI Taxonomy" id="1076179"/>
    <lineage>
        <taxon>unclassified sequences</taxon>
        <taxon>metagenomes</taxon>
        <taxon>ecological metagenomes</taxon>
    </lineage>
</organism>
<dbReference type="InterPro" id="IPR020449">
    <property type="entry name" value="Tscrpt_reg_AraC-type_HTH"/>
</dbReference>
<protein>
    <submittedName>
        <fullName evidence="5">HTH-type transcriptional activator RhaS</fullName>
    </submittedName>
</protein>
<evidence type="ECO:0000256" key="2">
    <source>
        <dbReference type="ARBA" id="ARBA00023125"/>
    </source>
</evidence>
<dbReference type="SUPFAM" id="SSF46689">
    <property type="entry name" value="Homeodomain-like"/>
    <property type="match status" value="1"/>
</dbReference>
<dbReference type="Gene3D" id="1.10.10.60">
    <property type="entry name" value="Homeodomain-like"/>
    <property type="match status" value="1"/>
</dbReference>
<sequence>MKEPRFQVSGFPEETIAEIRDELLNPELSGVADRLDQLAIRLFTEILLKFREGETPGKTGRLKLHAIAAELRRGRTLAPLLKKYGYSERSFYREWRKLFRLTPNAYKLRHMLDSAGTLLTESDLSPAEIAARCGFGSTVYFYEQFRKHYGTTPQKFRKTAPCRLFPREQEEKPENGN</sequence>
<evidence type="ECO:0000256" key="1">
    <source>
        <dbReference type="ARBA" id="ARBA00023015"/>
    </source>
</evidence>